<accession>A0A139IW54</accession>
<keyword evidence="4" id="KW-0540">Nuclease</keyword>
<dbReference type="InterPro" id="IPR036691">
    <property type="entry name" value="Endo/exonu/phosph_ase_sf"/>
</dbReference>
<dbReference type="AlphaFoldDB" id="A0A139IW54"/>
<dbReference type="InterPro" id="IPR051547">
    <property type="entry name" value="TDP2-like"/>
</dbReference>
<keyword evidence="9" id="KW-0234">DNA repair</keyword>
<dbReference type="Gene3D" id="3.60.10.10">
    <property type="entry name" value="Endonuclease/exonuclease/phosphatase"/>
    <property type="match status" value="1"/>
</dbReference>
<dbReference type="SUPFAM" id="SSF56219">
    <property type="entry name" value="DNase I-like"/>
    <property type="match status" value="1"/>
</dbReference>
<dbReference type="GO" id="GO:0005737">
    <property type="term" value="C:cytoplasm"/>
    <property type="evidence" value="ECO:0007669"/>
    <property type="project" value="TreeGrafter"/>
</dbReference>
<name>A0A139IW54_9PEZI</name>
<dbReference type="PANTHER" id="PTHR15822:SF4">
    <property type="entry name" value="TYROSYL-DNA PHOSPHODIESTERASE 2"/>
    <property type="match status" value="1"/>
</dbReference>
<comment type="caution">
    <text evidence="12">The sequence shown here is derived from an EMBL/GenBank/DDBJ whole genome shotgun (WGS) entry which is preliminary data.</text>
</comment>
<keyword evidence="13" id="KW-1185">Reference proteome</keyword>
<evidence type="ECO:0000256" key="4">
    <source>
        <dbReference type="ARBA" id="ARBA00022722"/>
    </source>
</evidence>
<dbReference type="GO" id="GO:0006302">
    <property type="term" value="P:double-strand break repair"/>
    <property type="evidence" value="ECO:0007669"/>
    <property type="project" value="TreeGrafter"/>
</dbReference>
<dbReference type="GO" id="GO:0070260">
    <property type="term" value="F:5'-tyrosyl-DNA phosphodiesterase activity"/>
    <property type="evidence" value="ECO:0007669"/>
    <property type="project" value="TreeGrafter"/>
</dbReference>
<evidence type="ECO:0000256" key="6">
    <source>
        <dbReference type="ARBA" id="ARBA00022763"/>
    </source>
</evidence>
<dbReference type="Pfam" id="PF03372">
    <property type="entry name" value="Exo_endo_phos"/>
    <property type="match status" value="1"/>
</dbReference>
<evidence type="ECO:0000256" key="7">
    <source>
        <dbReference type="ARBA" id="ARBA00022801"/>
    </source>
</evidence>
<keyword evidence="6" id="KW-0227">DNA damage</keyword>
<dbReference type="GO" id="GO:0003697">
    <property type="term" value="F:single-stranded DNA binding"/>
    <property type="evidence" value="ECO:0007669"/>
    <property type="project" value="TreeGrafter"/>
</dbReference>
<evidence type="ECO:0000256" key="1">
    <source>
        <dbReference type="ARBA" id="ARBA00001936"/>
    </source>
</evidence>
<dbReference type="GO" id="GO:0004518">
    <property type="term" value="F:nuclease activity"/>
    <property type="evidence" value="ECO:0007669"/>
    <property type="project" value="UniProtKB-KW"/>
</dbReference>
<protein>
    <recommendedName>
        <fullName evidence="11">Endonuclease/exonuclease/phosphatase domain-containing protein</fullName>
    </recommendedName>
</protein>
<dbReference type="CDD" id="cd09080">
    <property type="entry name" value="TDP2"/>
    <property type="match status" value="1"/>
</dbReference>
<keyword evidence="8" id="KW-0460">Magnesium</keyword>
<organism evidence="12 13">
    <name type="scientific">Pseudocercospora musae</name>
    <dbReference type="NCBI Taxonomy" id="113226"/>
    <lineage>
        <taxon>Eukaryota</taxon>
        <taxon>Fungi</taxon>
        <taxon>Dikarya</taxon>
        <taxon>Ascomycota</taxon>
        <taxon>Pezizomycotina</taxon>
        <taxon>Dothideomycetes</taxon>
        <taxon>Dothideomycetidae</taxon>
        <taxon>Mycosphaerellales</taxon>
        <taxon>Mycosphaerellaceae</taxon>
        <taxon>Pseudocercospora</taxon>
    </lineage>
</organism>
<evidence type="ECO:0000313" key="13">
    <source>
        <dbReference type="Proteomes" id="UP000073492"/>
    </source>
</evidence>
<dbReference type="Proteomes" id="UP000073492">
    <property type="component" value="Unassembled WGS sequence"/>
</dbReference>
<keyword evidence="5" id="KW-0479">Metal-binding</keyword>
<dbReference type="InterPro" id="IPR005135">
    <property type="entry name" value="Endo/exonuclease/phosphatase"/>
</dbReference>
<evidence type="ECO:0000256" key="2">
    <source>
        <dbReference type="ARBA" id="ARBA00001946"/>
    </source>
</evidence>
<keyword evidence="7" id="KW-0378">Hydrolase</keyword>
<dbReference type="STRING" id="113226.A0A139IW54"/>
<dbReference type="GO" id="GO:0005634">
    <property type="term" value="C:nucleus"/>
    <property type="evidence" value="ECO:0007669"/>
    <property type="project" value="UniProtKB-SubCell"/>
</dbReference>
<comment type="subcellular location">
    <subcellularLocation>
        <location evidence="3">Nucleus</location>
        <location evidence="3">PML body</location>
    </subcellularLocation>
</comment>
<evidence type="ECO:0000256" key="10">
    <source>
        <dbReference type="ARBA" id="ARBA00023242"/>
    </source>
</evidence>
<evidence type="ECO:0000259" key="11">
    <source>
        <dbReference type="Pfam" id="PF03372"/>
    </source>
</evidence>
<proteinExistence type="predicted"/>
<keyword evidence="10" id="KW-0539">Nucleus</keyword>
<feature type="domain" description="Endonuclease/exonuclease/phosphatase" evidence="11">
    <location>
        <begin position="366"/>
        <end position="619"/>
    </location>
</feature>
<dbReference type="GO" id="GO:0046872">
    <property type="term" value="F:metal ion binding"/>
    <property type="evidence" value="ECO:0007669"/>
    <property type="project" value="UniProtKB-KW"/>
</dbReference>
<evidence type="ECO:0000256" key="9">
    <source>
        <dbReference type="ARBA" id="ARBA00023204"/>
    </source>
</evidence>
<comment type="cofactor">
    <cofactor evidence="1">
        <name>Mn(2+)</name>
        <dbReference type="ChEBI" id="CHEBI:29035"/>
    </cofactor>
</comment>
<sequence>MSLLGSSACLDACSGIPIFVAQNTVCEDRFEDGIKPQFEEALVDEAQDPVRWGNAILDPLDYGIPLPREFLISFKKKQYEYQTVVKARLYCKAVDRDTRQVCGAFVGRRKAGRHFQLTCSACGGEACSECAGIVGSSGKHVCETVSEINPFAGLLRGKDYQQCRKSSCQVKVALWDGCNGLRCLYSPTGSSGEAALALVDLVQPTPYMIQLPNKHMGELRRIRTQALRMYFSWERSASFGALVAYIDDSHRGRISAGIGRAIRTSDSHGGQLSGMGADEHSFGVLATLRRLSTTPNRSRLRNMDSLVQKSIQEVEAKMKSSVPWHFDKPYQQSYYVFNNTEWTAQEPVSKSSPGTADVTQLALHSWNIDFMLPLAQSRMIKALSHLESVVAQTEPSTASVIYLQECVETDLQTISSNPWVRSNFALTDLSGSNWQSGHYGTISLVDRRLPVTACFRVHYSQTRMERDVLIVDVRLQQQSIRLCNSHLESLALEPPFRIPQMKLIAEYMHDKSVDGAAVAGDFNAIQPFDKSLHSDNGLKDAYLERGGSEEDASGHTWGQQAATSQRERFGTSRMDKVYFVGALELLSFDKFGADVCIDDTAEQDQIVSLGFDKPWITDHLGVKAVFGLRSIKEKM</sequence>
<dbReference type="EMBL" id="LFZO01000002">
    <property type="protein sequence ID" value="KXT18882.1"/>
    <property type="molecule type" value="Genomic_DNA"/>
</dbReference>
<evidence type="ECO:0000256" key="8">
    <source>
        <dbReference type="ARBA" id="ARBA00022842"/>
    </source>
</evidence>
<dbReference type="PANTHER" id="PTHR15822">
    <property type="entry name" value="TRAF AND TNF RECEPTOR-ASSOCIATED PROTEIN"/>
    <property type="match status" value="1"/>
</dbReference>
<reference evidence="12 13" key="1">
    <citation type="submission" date="2015-07" db="EMBL/GenBank/DDBJ databases">
        <title>Comparative genomics of the Sigatoka disease complex on banana suggests a link between parallel evolutionary changes in Pseudocercospora fijiensis and Pseudocercospora eumusae and increased virulence on the banana host.</title>
        <authorList>
            <person name="Chang T.-C."/>
            <person name="Salvucci A."/>
            <person name="Crous P.W."/>
            <person name="Stergiopoulos I."/>
        </authorList>
    </citation>
    <scope>NUCLEOTIDE SEQUENCE [LARGE SCALE GENOMIC DNA]</scope>
    <source>
        <strain evidence="12 13">CBS 116634</strain>
    </source>
</reference>
<comment type="cofactor">
    <cofactor evidence="2">
        <name>Mg(2+)</name>
        <dbReference type="ChEBI" id="CHEBI:18420"/>
    </cofactor>
</comment>
<dbReference type="OrthoDB" id="9975959at2759"/>
<evidence type="ECO:0000256" key="5">
    <source>
        <dbReference type="ARBA" id="ARBA00022723"/>
    </source>
</evidence>
<gene>
    <name evidence="12" type="ORF">AC579_3571</name>
</gene>
<evidence type="ECO:0000256" key="3">
    <source>
        <dbReference type="ARBA" id="ARBA00004322"/>
    </source>
</evidence>
<evidence type="ECO:0000313" key="12">
    <source>
        <dbReference type="EMBL" id="KXT18882.1"/>
    </source>
</evidence>